<feature type="compositionally biased region" description="Polar residues" evidence="9">
    <location>
        <begin position="511"/>
        <end position="534"/>
    </location>
</feature>
<dbReference type="InterPro" id="IPR007033">
    <property type="entry name" value="GORAB"/>
</dbReference>
<feature type="region of interest" description="Disordered" evidence="9">
    <location>
        <begin position="648"/>
        <end position="710"/>
    </location>
</feature>
<evidence type="ECO:0000313" key="11">
    <source>
        <dbReference type="EMBL" id="CAC5424146.1"/>
    </source>
</evidence>
<keyword evidence="7" id="KW-0175">Coiled coil</keyword>
<dbReference type="PANTHER" id="PTHR21470">
    <property type="entry name" value="RAB6-INTERACTING PROTEIN GORAB"/>
    <property type="match status" value="1"/>
</dbReference>
<evidence type="ECO:0000259" key="10">
    <source>
        <dbReference type="PROSITE" id="PS51253"/>
    </source>
</evidence>
<evidence type="ECO:0000256" key="3">
    <source>
        <dbReference type="ARBA" id="ARBA00005599"/>
    </source>
</evidence>
<dbReference type="Pfam" id="PF04949">
    <property type="entry name" value="Transcrip_act"/>
    <property type="match status" value="1"/>
</dbReference>
<sequence length="710" mass="80487">MNKNQNFTVKQEGKGLYSSCQEKASDENYGTMSQEEMYMTPTGQIFSPSAAFSIGMYPHKDSMEDTVIRRTRSLIPHSVKCQIIQLAQDNPRITQGEIAQMFGIDRTTVSKILKRRHEFLEESKHTTDSCSPPKISKSDNVVNDTLCKFINLWYIEAKKKNERVSQSMVKDMAQSIAKSYGVSHLSADSKWFEEFFAKHNIKESDIEDLVVKKEDPSSSDELILIEPPYQSSLRSYDFGKQIFQRSRLANMSGWAGFTDEDLKRVRKLKVEKSDEDNSSKNFRESPPRVASFGKRPGNRASHTATSHSQYGQNRQSVSTSPTPTSTVTSSASRLGTGNKIPRVQTETADTTRDDLLDTRKEIEELETNEAIKREMGNLDKFREQQKVMEEVNKQRKALLSKTLSERQKKAQEEARKLAHIQRELMILDNLLTADVNVIRSRIEIASREFLDAQKRYERAEKEFVDSKVDLQKKSEQKESLTEHLYTIIHQNELRKSNKLSELMKELEMEQNNESQVLPNLPPLSSFNTMSSGDTIHSPKSPPQSTTTTNQPSENVNQDHVCSTNLSPQNVNLSAATENVNTLKDVKERENVQSSHENLEQNFQSDKKPVDVSINNEKVNERQTAQCLHTNELSEKGHEKDKSAILTTNEKIQSSDTPINLTDSSKDSDKNTAQNLISISPINIGGVTDSQNREDLPGTWSLDVVQKDSGH</sequence>
<proteinExistence type="inferred from homology"/>
<comment type="subcellular location">
    <subcellularLocation>
        <location evidence="1">Cytoplasm</location>
    </subcellularLocation>
    <subcellularLocation>
        <location evidence="2">Golgi apparatus</location>
    </subcellularLocation>
</comment>
<feature type="compositionally biased region" description="Polar residues" evidence="9">
    <location>
        <begin position="670"/>
        <end position="680"/>
    </location>
</feature>
<evidence type="ECO:0000313" key="12">
    <source>
        <dbReference type="Proteomes" id="UP000507470"/>
    </source>
</evidence>
<evidence type="ECO:0000256" key="8">
    <source>
        <dbReference type="ARBA" id="ARBA00023125"/>
    </source>
</evidence>
<feature type="region of interest" description="Disordered" evidence="9">
    <location>
        <begin position="507"/>
        <end position="555"/>
    </location>
</feature>
<dbReference type="Pfam" id="PF13412">
    <property type="entry name" value="HTH_24"/>
    <property type="match status" value="1"/>
</dbReference>
<feature type="compositionally biased region" description="Basic and acidic residues" evidence="9">
    <location>
        <begin position="270"/>
        <end position="286"/>
    </location>
</feature>
<dbReference type="EMBL" id="CACVKT020009962">
    <property type="protein sequence ID" value="CAC5424146.1"/>
    <property type="molecule type" value="Genomic_DNA"/>
</dbReference>
<name>A0A6J8EWS1_MYTCO</name>
<dbReference type="Pfam" id="PF03221">
    <property type="entry name" value="HTH_Tnp_Tc5"/>
    <property type="match status" value="1"/>
</dbReference>
<evidence type="ECO:0000256" key="2">
    <source>
        <dbReference type="ARBA" id="ARBA00004555"/>
    </source>
</evidence>
<feature type="region of interest" description="Disordered" evidence="9">
    <location>
        <begin position="270"/>
        <end position="352"/>
    </location>
</feature>
<dbReference type="SUPFAM" id="SSF46689">
    <property type="entry name" value="Homeodomain-like"/>
    <property type="match status" value="2"/>
</dbReference>
<evidence type="ECO:0000256" key="5">
    <source>
        <dbReference type="ARBA" id="ARBA00022490"/>
    </source>
</evidence>
<dbReference type="AlphaFoldDB" id="A0A6J8EWS1"/>
<dbReference type="Proteomes" id="UP000507470">
    <property type="component" value="Unassembled WGS sequence"/>
</dbReference>
<feature type="compositionally biased region" description="Low complexity" evidence="9">
    <location>
        <begin position="542"/>
        <end position="552"/>
    </location>
</feature>
<evidence type="ECO:0000256" key="9">
    <source>
        <dbReference type="SAM" id="MobiDB-lite"/>
    </source>
</evidence>
<dbReference type="InterPro" id="IPR006600">
    <property type="entry name" value="HTH_CenpB_DNA-bd_dom"/>
</dbReference>
<feature type="compositionally biased region" description="Polar residues" evidence="9">
    <location>
        <begin position="648"/>
        <end position="662"/>
    </location>
</feature>
<feature type="domain" description="HTH CENPB-type" evidence="10">
    <location>
        <begin position="134"/>
        <end position="205"/>
    </location>
</feature>
<reference evidence="11 12" key="1">
    <citation type="submission" date="2020-06" db="EMBL/GenBank/DDBJ databases">
        <authorList>
            <person name="Li R."/>
            <person name="Bekaert M."/>
        </authorList>
    </citation>
    <scope>NUCLEOTIDE SEQUENCE [LARGE SCALE GENOMIC DNA]</scope>
    <source>
        <strain evidence="12">wild</strain>
    </source>
</reference>
<keyword evidence="5" id="KW-0963">Cytoplasm</keyword>
<gene>
    <name evidence="11" type="ORF">MCOR_56076</name>
</gene>
<dbReference type="PROSITE" id="PS51253">
    <property type="entry name" value="HTH_CENPB"/>
    <property type="match status" value="1"/>
</dbReference>
<evidence type="ECO:0000256" key="6">
    <source>
        <dbReference type="ARBA" id="ARBA00023034"/>
    </source>
</evidence>
<comment type="similarity">
    <text evidence="3">Belongs to the GORAB family.</text>
</comment>
<keyword evidence="6" id="KW-0333">Golgi apparatus</keyword>
<protein>
    <recommendedName>
        <fullName evidence="4">RAB6-interacting golgin</fullName>
    </recommendedName>
</protein>
<evidence type="ECO:0000256" key="4">
    <source>
        <dbReference type="ARBA" id="ARBA00014130"/>
    </source>
</evidence>
<keyword evidence="12" id="KW-1185">Reference proteome</keyword>
<feature type="compositionally biased region" description="Low complexity" evidence="9">
    <location>
        <begin position="316"/>
        <end position="330"/>
    </location>
</feature>
<dbReference type="SMART" id="SM00674">
    <property type="entry name" value="CENPB"/>
    <property type="match status" value="1"/>
</dbReference>
<organism evidence="11 12">
    <name type="scientific">Mytilus coruscus</name>
    <name type="common">Sea mussel</name>
    <dbReference type="NCBI Taxonomy" id="42192"/>
    <lineage>
        <taxon>Eukaryota</taxon>
        <taxon>Metazoa</taxon>
        <taxon>Spiralia</taxon>
        <taxon>Lophotrochozoa</taxon>
        <taxon>Mollusca</taxon>
        <taxon>Bivalvia</taxon>
        <taxon>Autobranchia</taxon>
        <taxon>Pteriomorphia</taxon>
        <taxon>Mytilida</taxon>
        <taxon>Mytiloidea</taxon>
        <taxon>Mytilidae</taxon>
        <taxon>Mytilinae</taxon>
        <taxon>Mytilus</taxon>
    </lineage>
</organism>
<feature type="compositionally biased region" description="Polar residues" evidence="9">
    <location>
        <begin position="300"/>
        <end position="315"/>
    </location>
</feature>
<dbReference type="PANTHER" id="PTHR21470:SF2">
    <property type="entry name" value="RAB6-INTERACTING GOLGIN"/>
    <property type="match status" value="1"/>
</dbReference>
<evidence type="ECO:0000256" key="1">
    <source>
        <dbReference type="ARBA" id="ARBA00004496"/>
    </source>
</evidence>
<dbReference type="OrthoDB" id="9909311at2759"/>
<dbReference type="InterPro" id="IPR009057">
    <property type="entry name" value="Homeodomain-like_sf"/>
</dbReference>
<keyword evidence="8" id="KW-0238">DNA-binding</keyword>
<accession>A0A6J8EWS1</accession>
<dbReference type="GO" id="GO:1905515">
    <property type="term" value="P:non-motile cilium assembly"/>
    <property type="evidence" value="ECO:0007669"/>
    <property type="project" value="TreeGrafter"/>
</dbReference>
<dbReference type="GO" id="GO:0003677">
    <property type="term" value="F:DNA binding"/>
    <property type="evidence" value="ECO:0007669"/>
    <property type="project" value="UniProtKB-KW"/>
</dbReference>
<dbReference type="GO" id="GO:0005794">
    <property type="term" value="C:Golgi apparatus"/>
    <property type="evidence" value="ECO:0007669"/>
    <property type="project" value="UniProtKB-SubCell"/>
</dbReference>
<dbReference type="Gene3D" id="1.10.10.60">
    <property type="entry name" value="Homeodomain-like"/>
    <property type="match status" value="2"/>
</dbReference>
<evidence type="ECO:0000256" key="7">
    <source>
        <dbReference type="ARBA" id="ARBA00023054"/>
    </source>
</evidence>